<feature type="region of interest" description="Disordered" evidence="1">
    <location>
        <begin position="126"/>
        <end position="177"/>
    </location>
</feature>
<feature type="compositionally biased region" description="Polar residues" evidence="1">
    <location>
        <begin position="331"/>
        <end position="347"/>
    </location>
</feature>
<dbReference type="AlphaFoldDB" id="A0A1J9QIJ7"/>
<feature type="compositionally biased region" description="Basic and acidic residues" evidence="1">
    <location>
        <begin position="32"/>
        <end position="44"/>
    </location>
</feature>
<evidence type="ECO:0000313" key="2">
    <source>
        <dbReference type="EMBL" id="OJD28678.1"/>
    </source>
</evidence>
<accession>A0A1J9QIJ7</accession>
<dbReference type="GeneID" id="31011037"/>
<feature type="compositionally biased region" description="Polar residues" evidence="1">
    <location>
        <begin position="67"/>
        <end position="77"/>
    </location>
</feature>
<feature type="compositionally biased region" description="Low complexity" evidence="1">
    <location>
        <begin position="365"/>
        <end position="382"/>
    </location>
</feature>
<feature type="region of interest" description="Disordered" evidence="1">
    <location>
        <begin position="294"/>
        <end position="313"/>
    </location>
</feature>
<feature type="compositionally biased region" description="Basic and acidic residues" evidence="1">
    <location>
        <begin position="398"/>
        <end position="407"/>
    </location>
</feature>
<name>A0A1J9QIJ7_9PEZI</name>
<dbReference type="RefSeq" id="XP_020124938.1">
    <property type="nucleotide sequence ID" value="XM_020270778.1"/>
</dbReference>
<evidence type="ECO:0000313" key="3">
    <source>
        <dbReference type="Proteomes" id="UP000183809"/>
    </source>
</evidence>
<reference evidence="2 3" key="1">
    <citation type="submission" date="2016-10" db="EMBL/GenBank/DDBJ databases">
        <title>Proteomics and genomics reveal pathogen-plant mechanisms compatible with a hemibiotrophic lifestyle of Diplodia corticola.</title>
        <authorList>
            <person name="Fernandes I."/>
            <person name="De Jonge R."/>
            <person name="Van De Peer Y."/>
            <person name="Devreese B."/>
            <person name="Alves A."/>
            <person name="Esteves A.C."/>
        </authorList>
    </citation>
    <scope>NUCLEOTIDE SEQUENCE [LARGE SCALE GENOMIC DNA]</scope>
    <source>
        <strain evidence="2 3">CBS 112549</strain>
    </source>
</reference>
<proteinExistence type="predicted"/>
<protein>
    <submittedName>
        <fullName evidence="2">Uncharacterized protein</fullName>
    </submittedName>
</protein>
<feature type="region of interest" description="Disordered" evidence="1">
    <location>
        <begin position="324"/>
        <end position="480"/>
    </location>
</feature>
<keyword evidence="3" id="KW-1185">Reference proteome</keyword>
<feature type="region of interest" description="Disordered" evidence="1">
    <location>
        <begin position="32"/>
        <end position="95"/>
    </location>
</feature>
<evidence type="ECO:0000256" key="1">
    <source>
        <dbReference type="SAM" id="MobiDB-lite"/>
    </source>
</evidence>
<feature type="compositionally biased region" description="Polar residues" evidence="1">
    <location>
        <begin position="155"/>
        <end position="173"/>
    </location>
</feature>
<comment type="caution">
    <text evidence="2">The sequence shown here is derived from an EMBL/GenBank/DDBJ whole genome shotgun (WGS) entry which is preliminary data.</text>
</comment>
<dbReference type="OrthoDB" id="10639238at2759"/>
<sequence length="643" mass="68786">MSPGPDETANITLNTQQFQQQKEGLLRWCLFRKELPPTPPEREQPPPPPRPPKVTVEDEEPPDALDTLTQPLQSQPPSDHYAAFDPDHLRMPGALTITPPIKTVTSAGTDAFSAWVTEENRRAFELPAGPLTPGDTPPAHSQRFAPVGPRIMHSQPKSRSQVPTPARQRSYTSYDPREAFCAQSRERVLGPRHPWERAANTAMPRRVCSIPRKPVAAEYTAMPHLAPHGPDDIVRSPIDVDYQPPPPPPPHRYEAGRPYHHGEWIASSRPPLDTPPHSSISVPAAPLIAPIPVAPALNPPPPERAPDTHHRATQTRATVAGAFKRHPIQPSFETPSVRAQTRLNGTGVQRLVITTGKPRQTNSDSSPTATAGTQTATSSGTANEAQQIKTSTQSLPSRAEDSSEKIKKSTPTATIPSPAKEPKPATAKSIRKKLTKPFPTSKIGAAKPPTAEKSIPMTTPAAAPAPPPTSTPKPSSVRVRAPPAAPTVAIKSAANTASKAANKPATTVAAVNGASLASRRAGALAALRAQHAYHCSPSKHATTDTMAQKAAQGAARLAETPKGRVEMAAPTKEEDAPLIAVRLSKHTVVRVVQGLAFLWAVMAGWHMLGAVWKGLVAVMWPFWLMYRVIAMVGGCVRGGGWGG</sequence>
<organism evidence="2 3">
    <name type="scientific">Diplodia corticola</name>
    <dbReference type="NCBI Taxonomy" id="236234"/>
    <lineage>
        <taxon>Eukaryota</taxon>
        <taxon>Fungi</taxon>
        <taxon>Dikarya</taxon>
        <taxon>Ascomycota</taxon>
        <taxon>Pezizomycotina</taxon>
        <taxon>Dothideomycetes</taxon>
        <taxon>Dothideomycetes incertae sedis</taxon>
        <taxon>Botryosphaeriales</taxon>
        <taxon>Botryosphaeriaceae</taxon>
        <taxon>Diplodia</taxon>
    </lineage>
</organism>
<gene>
    <name evidence="2" type="ORF">BKCO1_1210002</name>
</gene>
<dbReference type="EMBL" id="MNUE01000121">
    <property type="protein sequence ID" value="OJD28678.1"/>
    <property type="molecule type" value="Genomic_DNA"/>
</dbReference>
<feature type="compositionally biased region" description="Polar residues" evidence="1">
    <location>
        <begin position="383"/>
        <end position="396"/>
    </location>
</feature>
<dbReference type="Proteomes" id="UP000183809">
    <property type="component" value="Unassembled WGS sequence"/>
</dbReference>